<reference evidence="1 2" key="1">
    <citation type="journal article" date="2021" name="Elife">
        <title>Chloroplast acquisition without the gene transfer in kleptoplastic sea slugs, Plakobranchus ocellatus.</title>
        <authorList>
            <person name="Maeda T."/>
            <person name="Takahashi S."/>
            <person name="Yoshida T."/>
            <person name="Shimamura S."/>
            <person name="Takaki Y."/>
            <person name="Nagai Y."/>
            <person name="Toyoda A."/>
            <person name="Suzuki Y."/>
            <person name="Arimoto A."/>
            <person name="Ishii H."/>
            <person name="Satoh N."/>
            <person name="Nishiyama T."/>
            <person name="Hasebe M."/>
            <person name="Maruyama T."/>
            <person name="Minagawa J."/>
            <person name="Obokata J."/>
            <person name="Shigenobu S."/>
        </authorList>
    </citation>
    <scope>NUCLEOTIDE SEQUENCE [LARGE SCALE GENOMIC DNA]</scope>
</reference>
<proteinExistence type="predicted"/>
<gene>
    <name evidence="1" type="ORF">ElyMa_000747500</name>
</gene>
<name>A0AAV4GQJ6_9GAST</name>
<evidence type="ECO:0000313" key="2">
    <source>
        <dbReference type="Proteomes" id="UP000762676"/>
    </source>
</evidence>
<comment type="caution">
    <text evidence="1">The sequence shown here is derived from an EMBL/GenBank/DDBJ whole genome shotgun (WGS) entry which is preliminary data.</text>
</comment>
<dbReference type="Proteomes" id="UP000762676">
    <property type="component" value="Unassembled WGS sequence"/>
</dbReference>
<keyword evidence="2" id="KW-1185">Reference proteome</keyword>
<protein>
    <submittedName>
        <fullName evidence="1">Uncharacterized protein</fullName>
    </submittedName>
</protein>
<sequence>MSIIIRKIEAWDLHYMPNRSFFDVVTITLFTKLSTSGLLARSVGEEFRRLCTESWANTCHNICIIVVIIALMEPGRQETIRWPKIRVVRRVRQRRKFQLFLCIVKMAAVCGHAETGTQKEKSLHETLRFLNYLNH</sequence>
<evidence type="ECO:0000313" key="1">
    <source>
        <dbReference type="EMBL" id="GFR87445.1"/>
    </source>
</evidence>
<dbReference type="AlphaFoldDB" id="A0AAV4GQJ6"/>
<dbReference type="EMBL" id="BMAT01001511">
    <property type="protein sequence ID" value="GFR87445.1"/>
    <property type="molecule type" value="Genomic_DNA"/>
</dbReference>
<organism evidence="1 2">
    <name type="scientific">Elysia marginata</name>
    <dbReference type="NCBI Taxonomy" id="1093978"/>
    <lineage>
        <taxon>Eukaryota</taxon>
        <taxon>Metazoa</taxon>
        <taxon>Spiralia</taxon>
        <taxon>Lophotrochozoa</taxon>
        <taxon>Mollusca</taxon>
        <taxon>Gastropoda</taxon>
        <taxon>Heterobranchia</taxon>
        <taxon>Euthyneura</taxon>
        <taxon>Panpulmonata</taxon>
        <taxon>Sacoglossa</taxon>
        <taxon>Placobranchoidea</taxon>
        <taxon>Plakobranchidae</taxon>
        <taxon>Elysia</taxon>
    </lineage>
</organism>
<accession>A0AAV4GQJ6</accession>